<dbReference type="Proteomes" id="UP000015347">
    <property type="component" value="Unassembled WGS sequence"/>
</dbReference>
<evidence type="ECO:0000313" key="2">
    <source>
        <dbReference type="Proteomes" id="UP000015347"/>
    </source>
</evidence>
<proteinExistence type="predicted"/>
<accession>S9QWS3</accession>
<organism evidence="1 2">
    <name type="scientific">Salipiger mucosus DSM 16094</name>
    <dbReference type="NCBI Taxonomy" id="1123237"/>
    <lineage>
        <taxon>Bacteria</taxon>
        <taxon>Pseudomonadati</taxon>
        <taxon>Pseudomonadota</taxon>
        <taxon>Alphaproteobacteria</taxon>
        <taxon>Rhodobacterales</taxon>
        <taxon>Roseobacteraceae</taxon>
        <taxon>Salipiger</taxon>
    </lineage>
</organism>
<keyword evidence="2" id="KW-1185">Reference proteome</keyword>
<dbReference type="HOGENOM" id="CLU_2071474_0_0_5"/>
<gene>
    <name evidence="1" type="ORF">Salmuc_01828</name>
</gene>
<name>S9QWS3_9RHOB</name>
<comment type="caution">
    <text evidence="1">The sequence shown here is derived from an EMBL/GenBank/DDBJ whole genome shotgun (WGS) entry which is preliminary data.</text>
</comment>
<protein>
    <submittedName>
        <fullName evidence="1">Uncharacterized protein</fullName>
    </submittedName>
</protein>
<dbReference type="RefSeq" id="WP_020038246.1">
    <property type="nucleotide sequence ID" value="NZ_KE557274.1"/>
</dbReference>
<reference evidence="2" key="1">
    <citation type="journal article" date="2014" name="Stand. Genomic Sci.">
        <title>Genome sequence of the exopolysaccharide-producing Salipiger mucosus type strain (DSM 16094(T)), a moderately halophilic member of the Roseobacter clade.</title>
        <authorList>
            <person name="Riedel T."/>
            <person name="Spring S."/>
            <person name="Fiebig A."/>
            <person name="Petersen J."/>
            <person name="Kyrpides N.C."/>
            <person name="Goker M."/>
            <person name="Klenk H.P."/>
        </authorList>
    </citation>
    <scope>NUCLEOTIDE SEQUENCE [LARGE SCALE GENOMIC DNA]</scope>
    <source>
        <strain evidence="2">DSM 16094</strain>
    </source>
</reference>
<dbReference type="AlphaFoldDB" id="S9QWS3"/>
<sequence>MEIGKMRIEAFRAAMGLGEEFPENSDPDLRWDIPFEGGGEHRRLQVEAVEEDEQFLIQVTLDEWVEGVRTGRTLDFEAYYMPGVEQMPVFCDSEDNSPEDILEVISAAMDVRKVPAGV</sequence>
<evidence type="ECO:0000313" key="1">
    <source>
        <dbReference type="EMBL" id="EPX84053.1"/>
    </source>
</evidence>
<dbReference type="EMBL" id="APVH01000013">
    <property type="protein sequence ID" value="EPX84053.1"/>
    <property type="molecule type" value="Genomic_DNA"/>
</dbReference>